<gene>
    <name evidence="4" type="primary">ADAMTS17</name>
    <name evidence="4" type="ORF">P7K49_012769</name>
</gene>
<keyword evidence="4" id="KW-0482">Metalloprotease</keyword>
<evidence type="ECO:0000256" key="1">
    <source>
        <dbReference type="ARBA" id="ARBA00004613"/>
    </source>
</evidence>
<sequence>MALKDSGKGSINSDWKIELPGEFQIAGTTVRYVRRGLWEKISAKGPTKLPLHVM</sequence>
<evidence type="ECO:0000256" key="2">
    <source>
        <dbReference type="ARBA" id="ARBA00022525"/>
    </source>
</evidence>
<evidence type="ECO:0000313" key="5">
    <source>
        <dbReference type="Proteomes" id="UP001266305"/>
    </source>
</evidence>
<reference evidence="4 5" key="1">
    <citation type="submission" date="2023-05" db="EMBL/GenBank/DDBJ databases">
        <title>B98-5 Cell Line De Novo Hybrid Assembly: An Optical Mapping Approach.</title>
        <authorList>
            <person name="Kananen K."/>
            <person name="Auerbach J.A."/>
            <person name="Kautto E."/>
            <person name="Blachly J.S."/>
        </authorList>
    </citation>
    <scope>NUCLEOTIDE SEQUENCE [LARGE SCALE GENOMIC DNA]</scope>
    <source>
        <strain evidence="4">B95-8</strain>
        <tissue evidence="4">Cell line</tissue>
    </source>
</reference>
<name>A0ABQ9VFE9_SAGOE</name>
<accession>A0ABQ9VFE9</accession>
<dbReference type="Gene3D" id="2.60.120.830">
    <property type="match status" value="1"/>
</dbReference>
<keyword evidence="4" id="KW-0645">Protease</keyword>
<comment type="caution">
    <text evidence="4">The sequence shown here is derived from an EMBL/GenBank/DDBJ whole genome shotgun (WGS) entry which is preliminary data.</text>
</comment>
<keyword evidence="5" id="KW-1185">Reference proteome</keyword>
<dbReference type="InterPro" id="IPR010294">
    <property type="entry name" value="ADAMTS_spacer1"/>
</dbReference>
<feature type="domain" description="ADAMTS/ADAMTS-like Spacer 1" evidence="3">
    <location>
        <begin position="1"/>
        <end position="54"/>
    </location>
</feature>
<keyword evidence="4" id="KW-0378">Hydrolase</keyword>
<dbReference type="Proteomes" id="UP001266305">
    <property type="component" value="Unassembled WGS sequence"/>
</dbReference>
<protein>
    <submittedName>
        <fullName evidence="4">A disintegrin and metalloproteinase with thrombospondin motifs 17</fullName>
    </submittedName>
</protein>
<proteinExistence type="predicted"/>
<organism evidence="4 5">
    <name type="scientific">Saguinus oedipus</name>
    <name type="common">Cotton-top tamarin</name>
    <name type="synonym">Oedipomidas oedipus</name>
    <dbReference type="NCBI Taxonomy" id="9490"/>
    <lineage>
        <taxon>Eukaryota</taxon>
        <taxon>Metazoa</taxon>
        <taxon>Chordata</taxon>
        <taxon>Craniata</taxon>
        <taxon>Vertebrata</taxon>
        <taxon>Euteleostomi</taxon>
        <taxon>Mammalia</taxon>
        <taxon>Eutheria</taxon>
        <taxon>Euarchontoglires</taxon>
        <taxon>Primates</taxon>
        <taxon>Haplorrhini</taxon>
        <taxon>Platyrrhini</taxon>
        <taxon>Cebidae</taxon>
        <taxon>Callitrichinae</taxon>
        <taxon>Saguinus</taxon>
    </lineage>
</organism>
<feature type="non-terminal residue" evidence="4">
    <location>
        <position position="54"/>
    </location>
</feature>
<comment type="subcellular location">
    <subcellularLocation>
        <location evidence="1">Secreted</location>
    </subcellularLocation>
</comment>
<dbReference type="EMBL" id="JASSZA010000006">
    <property type="protein sequence ID" value="KAK2107604.1"/>
    <property type="molecule type" value="Genomic_DNA"/>
</dbReference>
<dbReference type="Pfam" id="PF05986">
    <property type="entry name" value="ADAMTS_spacer1"/>
    <property type="match status" value="1"/>
</dbReference>
<dbReference type="GO" id="GO:0008237">
    <property type="term" value="F:metallopeptidase activity"/>
    <property type="evidence" value="ECO:0007669"/>
    <property type="project" value="UniProtKB-KW"/>
</dbReference>
<keyword evidence="2" id="KW-0964">Secreted</keyword>
<evidence type="ECO:0000259" key="3">
    <source>
        <dbReference type="Pfam" id="PF05986"/>
    </source>
</evidence>
<evidence type="ECO:0000313" key="4">
    <source>
        <dbReference type="EMBL" id="KAK2107604.1"/>
    </source>
</evidence>